<evidence type="ECO:0000313" key="2">
    <source>
        <dbReference type="Proteomes" id="UP000033115"/>
    </source>
</evidence>
<dbReference type="InterPro" id="IPR046092">
    <property type="entry name" value="DUF6110"/>
</dbReference>
<proteinExistence type="predicted"/>
<protein>
    <recommendedName>
        <fullName evidence="3">DUF1490 domain-containing protein</fullName>
    </recommendedName>
</protein>
<accession>A0A0E3GQ74</accession>
<evidence type="ECO:0000313" key="1">
    <source>
        <dbReference type="EMBL" id="AKA68076.1"/>
    </source>
</evidence>
<dbReference type="KEGG" id="csq:CSCA_0951"/>
<dbReference type="Proteomes" id="UP000033115">
    <property type="component" value="Chromosome"/>
</dbReference>
<organism evidence="1 2">
    <name type="scientific">Clostridium scatologenes</name>
    <dbReference type="NCBI Taxonomy" id="1548"/>
    <lineage>
        <taxon>Bacteria</taxon>
        <taxon>Bacillati</taxon>
        <taxon>Bacillota</taxon>
        <taxon>Clostridia</taxon>
        <taxon>Eubacteriales</taxon>
        <taxon>Clostridiaceae</taxon>
        <taxon>Clostridium</taxon>
    </lineage>
</organism>
<dbReference type="Pfam" id="PF19605">
    <property type="entry name" value="DUF6110"/>
    <property type="match status" value="1"/>
</dbReference>
<dbReference type="HOGENOM" id="CLU_151795_4_0_9"/>
<sequence>MKNIFGKERSLIFAGGVLVGTLGLSLLKSKTAKNFYVKTLAGGMKIRNDAQNLYETIREDAEDMCYEASKQALEEEKSCCCDSEK</sequence>
<dbReference type="EMBL" id="CP009933">
    <property type="protein sequence ID" value="AKA68076.1"/>
    <property type="molecule type" value="Genomic_DNA"/>
</dbReference>
<dbReference type="RefSeq" id="WP_029159573.1">
    <property type="nucleotide sequence ID" value="NZ_CP009933.1"/>
</dbReference>
<dbReference type="AlphaFoldDB" id="A0A0E3GQ74"/>
<dbReference type="STRING" id="1548.CSCA_0951"/>
<gene>
    <name evidence="1" type="ORF">CSCA_0951</name>
</gene>
<evidence type="ECO:0008006" key="3">
    <source>
        <dbReference type="Google" id="ProtNLM"/>
    </source>
</evidence>
<reference evidence="1 2" key="1">
    <citation type="journal article" date="2015" name="J. Biotechnol.">
        <title>Complete genome sequence of a malodorant-producing acetogen, Clostridium scatologenes ATCC 25775(T).</title>
        <authorList>
            <person name="Zhu Z."/>
            <person name="Guo T."/>
            <person name="Zheng H."/>
            <person name="Song T."/>
            <person name="Ouyang P."/>
            <person name="Xie J."/>
        </authorList>
    </citation>
    <scope>NUCLEOTIDE SEQUENCE [LARGE SCALE GENOMIC DNA]</scope>
    <source>
        <strain evidence="1 2">ATCC 25775</strain>
    </source>
</reference>
<keyword evidence="2" id="KW-1185">Reference proteome</keyword>
<name>A0A0E3GQ74_CLOSL</name>